<organism evidence="1">
    <name type="scientific">Euplotes harpa</name>
    <dbReference type="NCBI Taxonomy" id="151035"/>
    <lineage>
        <taxon>Eukaryota</taxon>
        <taxon>Sar</taxon>
        <taxon>Alveolata</taxon>
        <taxon>Ciliophora</taxon>
        <taxon>Intramacronucleata</taxon>
        <taxon>Spirotrichea</taxon>
        <taxon>Hypotrichia</taxon>
        <taxon>Euplotida</taxon>
        <taxon>Euplotidae</taxon>
        <taxon>Euplotes</taxon>
    </lineage>
</organism>
<sequence length="249" mass="28553">MTYNKHSITFLTDYDRANPMSEKEANMKYISKMKEAGELDTKHYEEQMKMFIQQGRLGGVINYGVHSNNMQTRVLNTYQPMMIAGVPLTTQPAFRQVHNYQLHNPNQRYLVRAIVPTAPASNNRAGYVRQATSNLRQMQAQNPVPFSRAMVMNANAFGQPQAYYQRPIAQAITRPPVQVNYAPQPQSYSPQVFPQQPAYQQPVYPQQAYPQPVYQQPVYQQQVVNQIQVPQPNVGMRVPSAGQPVYFQR</sequence>
<proteinExistence type="predicted"/>
<name>A0A7S3J605_9SPIT</name>
<dbReference type="EMBL" id="HBII01010122">
    <property type="protein sequence ID" value="CAE0345421.1"/>
    <property type="molecule type" value="Transcribed_RNA"/>
</dbReference>
<reference evidence="1" key="1">
    <citation type="submission" date="2021-01" db="EMBL/GenBank/DDBJ databases">
        <authorList>
            <person name="Corre E."/>
            <person name="Pelletier E."/>
            <person name="Niang G."/>
            <person name="Scheremetjew M."/>
            <person name="Finn R."/>
            <person name="Kale V."/>
            <person name="Holt S."/>
            <person name="Cochrane G."/>
            <person name="Meng A."/>
            <person name="Brown T."/>
            <person name="Cohen L."/>
        </authorList>
    </citation>
    <scope>NUCLEOTIDE SEQUENCE</scope>
    <source>
        <strain evidence="1">FSP1.4</strain>
    </source>
</reference>
<gene>
    <name evidence="1" type="ORF">EHAR0213_LOCUS4331</name>
</gene>
<accession>A0A7S3J605</accession>
<dbReference type="AlphaFoldDB" id="A0A7S3J605"/>
<evidence type="ECO:0000313" key="1">
    <source>
        <dbReference type="EMBL" id="CAE0345421.1"/>
    </source>
</evidence>
<protein>
    <submittedName>
        <fullName evidence="1">Uncharacterized protein</fullName>
    </submittedName>
</protein>